<evidence type="ECO:0000313" key="2">
    <source>
        <dbReference type="EMBL" id="MDR7119278.1"/>
    </source>
</evidence>
<dbReference type="EMBL" id="JAVDWR010000001">
    <property type="protein sequence ID" value="MDR7119278.1"/>
    <property type="molecule type" value="Genomic_DNA"/>
</dbReference>
<evidence type="ECO:0000313" key="3">
    <source>
        <dbReference type="Proteomes" id="UP001257909"/>
    </source>
</evidence>
<dbReference type="Proteomes" id="UP001257909">
    <property type="component" value="Unassembled WGS sequence"/>
</dbReference>
<dbReference type="InterPro" id="IPR001173">
    <property type="entry name" value="Glyco_trans_2-like"/>
</dbReference>
<feature type="domain" description="Glycosyltransferase 2-like" evidence="1">
    <location>
        <begin position="6"/>
        <end position="131"/>
    </location>
</feature>
<reference evidence="2 3" key="1">
    <citation type="submission" date="2023-07" db="EMBL/GenBank/DDBJ databases">
        <title>Sorghum-associated microbial communities from plants grown in Nebraska, USA.</title>
        <authorList>
            <person name="Schachtman D."/>
        </authorList>
    </citation>
    <scope>NUCLEOTIDE SEQUENCE [LARGE SCALE GENOMIC DNA]</scope>
    <source>
        <strain evidence="2 3">4138</strain>
    </source>
</reference>
<keyword evidence="3" id="KW-1185">Reference proteome</keyword>
<accession>A0ABU1VU80</accession>
<dbReference type="InterPro" id="IPR029044">
    <property type="entry name" value="Nucleotide-diphossugar_trans"/>
</dbReference>
<dbReference type="Gene3D" id="3.90.550.10">
    <property type="entry name" value="Spore Coat Polysaccharide Biosynthesis Protein SpsA, Chain A"/>
    <property type="match status" value="1"/>
</dbReference>
<dbReference type="Pfam" id="PF00535">
    <property type="entry name" value="Glycos_transf_2"/>
    <property type="match status" value="1"/>
</dbReference>
<gene>
    <name evidence="2" type="ORF">J2W69_000193</name>
</gene>
<comment type="caution">
    <text evidence="2">The sequence shown here is derived from an EMBL/GenBank/DDBJ whole genome shotgun (WGS) entry which is preliminary data.</text>
</comment>
<sequence length="270" mass="31365">MNPLLTIITPVFNSAKLLQSTIDSIKNQTYKNVEYIIVDGGSTDGTLDIINDNSQMVSVLISEKDSGMYDALSKGLKVAKGDFICYLNAGDILYPDAASKVVKFLSENKLDWVTGYISECNESNEITKIDLPFRYKTHLIQRGMYGKYLPYIQQESTFWSKKLIDTIDFDKLRSLRLAGDYYLWYCFSKESKLEILKTPLGAFKKHEGQLSEDLHRYWKEVGEFTEPSNLFNKFEVLLEGLYWLLDVRVREKLVSTNWRFDHAKHQWMKK</sequence>
<protein>
    <submittedName>
        <fullName evidence="2">Glycosyltransferase involved in cell wall biosynthesis</fullName>
    </submittedName>
</protein>
<dbReference type="CDD" id="cd06433">
    <property type="entry name" value="GT_2_WfgS_like"/>
    <property type="match status" value="1"/>
</dbReference>
<name>A0ABU1VU80_9GAMM</name>
<dbReference type="PANTHER" id="PTHR22916">
    <property type="entry name" value="GLYCOSYLTRANSFERASE"/>
    <property type="match status" value="1"/>
</dbReference>
<evidence type="ECO:0000259" key="1">
    <source>
        <dbReference type="Pfam" id="PF00535"/>
    </source>
</evidence>
<organism evidence="2 3">
    <name type="scientific">Rheinheimera soli</name>
    <dbReference type="NCBI Taxonomy" id="443616"/>
    <lineage>
        <taxon>Bacteria</taxon>
        <taxon>Pseudomonadati</taxon>
        <taxon>Pseudomonadota</taxon>
        <taxon>Gammaproteobacteria</taxon>
        <taxon>Chromatiales</taxon>
        <taxon>Chromatiaceae</taxon>
        <taxon>Rheinheimera</taxon>
    </lineage>
</organism>
<proteinExistence type="predicted"/>
<dbReference type="PANTHER" id="PTHR22916:SF3">
    <property type="entry name" value="UDP-GLCNAC:BETAGAL BETA-1,3-N-ACETYLGLUCOSAMINYLTRANSFERASE-LIKE PROTEIN 1"/>
    <property type="match status" value="1"/>
</dbReference>
<dbReference type="RefSeq" id="WP_310273675.1">
    <property type="nucleotide sequence ID" value="NZ_JAVDWR010000001.1"/>
</dbReference>
<dbReference type="SUPFAM" id="SSF53448">
    <property type="entry name" value="Nucleotide-diphospho-sugar transferases"/>
    <property type="match status" value="1"/>
</dbReference>